<dbReference type="Proteomes" id="UP001235513">
    <property type="component" value="Unassembled WGS sequence"/>
</dbReference>
<comment type="caution">
    <text evidence="1">The sequence shown here is derived from an EMBL/GenBank/DDBJ whole genome shotgun (WGS) entry which is preliminary data.</text>
</comment>
<dbReference type="EMBL" id="JAUSRL010000002">
    <property type="protein sequence ID" value="MDP9959273.1"/>
    <property type="molecule type" value="Genomic_DNA"/>
</dbReference>
<proteinExistence type="predicted"/>
<dbReference type="RefSeq" id="WP_306841950.1">
    <property type="nucleotide sequence ID" value="NZ_JAUSRL010000002.1"/>
</dbReference>
<accession>A0ABT9SIK5</accession>
<reference evidence="1 2" key="1">
    <citation type="submission" date="2023-07" db="EMBL/GenBank/DDBJ databases">
        <title>Sorghum-associated microbial communities from plants grown in Nebraska, USA.</title>
        <authorList>
            <person name="Schachtman D."/>
        </authorList>
    </citation>
    <scope>NUCLEOTIDE SEQUENCE [LARGE SCALE GENOMIC DNA]</scope>
    <source>
        <strain evidence="1 2">CC351</strain>
    </source>
</reference>
<organism evidence="1 2">
    <name type="scientific">Chryseobacterium lathyri</name>
    <dbReference type="NCBI Taxonomy" id="395933"/>
    <lineage>
        <taxon>Bacteria</taxon>
        <taxon>Pseudomonadati</taxon>
        <taxon>Bacteroidota</taxon>
        <taxon>Flavobacteriia</taxon>
        <taxon>Flavobacteriales</taxon>
        <taxon>Weeksellaceae</taxon>
        <taxon>Chryseobacterium group</taxon>
        <taxon>Chryseobacterium</taxon>
    </lineage>
</organism>
<sequence length="75" mass="8889">MNNKYTFWSLCKSYNKIEVPIIQRDYAQGRQTAEVNILRERFINDFLINSIIKEQPIELDFVYGSILTEVKDDIS</sequence>
<name>A0ABT9SIK5_9FLAO</name>
<gene>
    <name evidence="1" type="ORF">J2T04_001152</name>
</gene>
<evidence type="ECO:0000313" key="1">
    <source>
        <dbReference type="EMBL" id="MDP9959273.1"/>
    </source>
</evidence>
<evidence type="ECO:0000313" key="2">
    <source>
        <dbReference type="Proteomes" id="UP001235513"/>
    </source>
</evidence>
<protein>
    <submittedName>
        <fullName evidence="1">Uncharacterized protein</fullName>
    </submittedName>
</protein>
<keyword evidence="2" id="KW-1185">Reference proteome</keyword>